<dbReference type="EMBL" id="JAVDPW010000009">
    <property type="protein sequence ID" value="MDR6292358.1"/>
    <property type="molecule type" value="Genomic_DNA"/>
</dbReference>
<gene>
    <name evidence="2" type="ORF">E9232_004898</name>
</gene>
<dbReference type="Proteomes" id="UP001262410">
    <property type="component" value="Unassembled WGS sequence"/>
</dbReference>
<dbReference type="RefSeq" id="WP_309798391.1">
    <property type="nucleotide sequence ID" value="NZ_JAVDPW010000009.1"/>
</dbReference>
<comment type="caution">
    <text evidence="2">The sequence shown here is derived from an EMBL/GenBank/DDBJ whole genome shotgun (WGS) entry which is preliminary data.</text>
</comment>
<reference evidence="2 3" key="1">
    <citation type="submission" date="2023-07" db="EMBL/GenBank/DDBJ databases">
        <title>Sorghum-associated microbial communities from plants grown in Nebraska, USA.</title>
        <authorList>
            <person name="Schachtman D."/>
        </authorList>
    </citation>
    <scope>NUCLEOTIDE SEQUENCE [LARGE SCALE GENOMIC DNA]</scope>
    <source>
        <strain evidence="2 3">584</strain>
    </source>
</reference>
<evidence type="ECO:0000313" key="2">
    <source>
        <dbReference type="EMBL" id="MDR6292358.1"/>
    </source>
</evidence>
<accession>A0ABU1JVM6</accession>
<proteinExistence type="predicted"/>
<name>A0ABU1JVM6_9PROT</name>
<evidence type="ECO:0000256" key="1">
    <source>
        <dbReference type="SAM" id="MobiDB-lite"/>
    </source>
</evidence>
<keyword evidence="3" id="KW-1185">Reference proteome</keyword>
<sequence>MAGPWEKYAQPQTAPVEAGPWAKYAAAPAQEEAPAVSPLDAMRERQAQMFAQRVEAGKDQMRGLIDPRMQSAVMQGATLGGADEALGGIAGAIGGTIGDAINGRAPSISRLGENIGQGVDLERQNVHGFEQDHPGLSAGATVGGGLLLGAPFAGALKQAPGLAMKLLQGTLLGGGAGATAGFLSGEGGIESRLAGAGTGAAVGGLLGAAIPATGALVRKGSDAFKTLFRMRPAEEQANRLMATALRRDSLDPTTASAQMAKAGDQPVAPADLGPNMQRLLGSAYRAPGQGRAQISELLDARGALRPQRLGDIIRQSFGNQDDFYSTIDSLQKVQSANAKPLYDALRKADPATFNTDEMKEILNTPAGMRAINAAEQRAKNLREPFPQLLENVTDPATGETMLKVTKIPNFEALDQVKRSLDNIIEDARDPISGKIPSEVRDIVRVRGDLIDEMDAVTSASPGDPASSLYRQARGAFAGPAQSQDALWLGRDIAKGGGDLEPLLRKFGKLSDADKDMARLGVARQLAEMVSRGSETRNQALGFLSPQMRGRLEAIFPDRASYEALEDAVRRESQMVGTDRAARSGSQTAERLTEDADQGAQLANLGEMAQIGESLLSMNPMRIARTGIGVAARRAQGMSEPVSKELAQRLLASDPAARAQVMQQLQQQMFTPKPQRPIAGLLSGEARVAIPGLLGSYTAPTANR</sequence>
<evidence type="ECO:0000313" key="3">
    <source>
        <dbReference type="Proteomes" id="UP001262410"/>
    </source>
</evidence>
<feature type="region of interest" description="Disordered" evidence="1">
    <location>
        <begin position="572"/>
        <end position="593"/>
    </location>
</feature>
<protein>
    <submittedName>
        <fullName evidence="2">Uncharacterized protein</fullName>
    </submittedName>
</protein>
<organism evidence="2 3">
    <name type="scientific">Inquilinus ginsengisoli</name>
    <dbReference type="NCBI Taxonomy" id="363840"/>
    <lineage>
        <taxon>Bacteria</taxon>
        <taxon>Pseudomonadati</taxon>
        <taxon>Pseudomonadota</taxon>
        <taxon>Alphaproteobacteria</taxon>
        <taxon>Rhodospirillales</taxon>
        <taxon>Rhodospirillaceae</taxon>
        <taxon>Inquilinus</taxon>
    </lineage>
</organism>